<evidence type="ECO:0000313" key="1">
    <source>
        <dbReference type="EMBL" id="DAD78033.1"/>
    </source>
</evidence>
<name>A0A8S5M6S1_9CAUD</name>
<dbReference type="EMBL" id="BK014838">
    <property type="protein sequence ID" value="DAD78033.1"/>
    <property type="molecule type" value="Genomic_DNA"/>
</dbReference>
<sequence length="74" mass="8516">MKTIKNLQVTVKYTAGFENVEVPDDVYEGLMNGCLFDSESLNMSDEENAAMEWMADHISERDAMSWEYEVDDVQ</sequence>
<organism evidence="1">
    <name type="scientific">Myoviridae sp. ctAbS6</name>
    <dbReference type="NCBI Taxonomy" id="2826628"/>
    <lineage>
        <taxon>Viruses</taxon>
        <taxon>Duplodnaviria</taxon>
        <taxon>Heunggongvirae</taxon>
        <taxon>Uroviricota</taxon>
        <taxon>Caudoviricetes</taxon>
    </lineage>
</organism>
<proteinExistence type="predicted"/>
<protein>
    <submittedName>
        <fullName evidence="1">Uncharacterized protein</fullName>
    </submittedName>
</protein>
<accession>A0A8S5M6S1</accession>
<reference evidence="1" key="1">
    <citation type="journal article" date="2021" name="Proc. Natl. Acad. Sci. U.S.A.">
        <title>A Catalog of Tens of Thousands of Viruses from Human Metagenomes Reveals Hidden Associations with Chronic Diseases.</title>
        <authorList>
            <person name="Tisza M.J."/>
            <person name="Buck C.B."/>
        </authorList>
    </citation>
    <scope>NUCLEOTIDE SEQUENCE</scope>
    <source>
        <strain evidence="1">CtAbS6</strain>
    </source>
</reference>